<feature type="compositionally biased region" description="Basic and acidic residues" evidence="1">
    <location>
        <begin position="47"/>
        <end position="73"/>
    </location>
</feature>
<proteinExistence type="predicted"/>
<accession>A0A8H6JT85</accession>
<keyword evidence="3" id="KW-1185">Reference proteome</keyword>
<gene>
    <name evidence="2" type="ORF">CSOJ01_01566</name>
</gene>
<dbReference type="EMBL" id="WIGN01000012">
    <property type="protein sequence ID" value="KAF6818909.1"/>
    <property type="molecule type" value="Genomic_DNA"/>
</dbReference>
<dbReference type="AlphaFoldDB" id="A0A8H6JT85"/>
<dbReference type="Proteomes" id="UP000652219">
    <property type="component" value="Unassembled WGS sequence"/>
</dbReference>
<evidence type="ECO:0000313" key="3">
    <source>
        <dbReference type="Proteomes" id="UP000652219"/>
    </source>
</evidence>
<comment type="caution">
    <text evidence="2">The sequence shown here is derived from an EMBL/GenBank/DDBJ whole genome shotgun (WGS) entry which is preliminary data.</text>
</comment>
<evidence type="ECO:0000313" key="2">
    <source>
        <dbReference type="EMBL" id="KAF6818909.1"/>
    </source>
</evidence>
<name>A0A8H6JT85_9PEZI</name>
<feature type="region of interest" description="Disordered" evidence="1">
    <location>
        <begin position="1"/>
        <end position="86"/>
    </location>
</feature>
<protein>
    <submittedName>
        <fullName evidence="2">Uncharacterized protein</fullName>
    </submittedName>
</protein>
<reference evidence="2 3" key="1">
    <citation type="journal article" date="2020" name="Phytopathology">
        <title>Genome Sequence Resources of Colletotrichum truncatum, C. plurivorum, C. musicola, and C. sojae: Four Species Pathogenic to Soybean (Glycine max).</title>
        <authorList>
            <person name="Rogerio F."/>
            <person name="Boufleur T.R."/>
            <person name="Ciampi-Guillardi M."/>
            <person name="Sukno S.A."/>
            <person name="Thon M.R."/>
            <person name="Massola Junior N.S."/>
            <person name="Baroncelli R."/>
        </authorList>
    </citation>
    <scope>NUCLEOTIDE SEQUENCE [LARGE SCALE GENOMIC DNA]</scope>
    <source>
        <strain evidence="2 3">LFN0009</strain>
    </source>
</reference>
<sequence length="144" mass="16206">MSETLPPAVEATSPDTTPDSVVAPVKGVSEDQAMDHEAHPGPVEDEAEKRDVEEDRQSANDEEQEIRSAKDDAMSTVSSADSFKLPRRHREVTPRVRYYDYEGFMNRMDDDDGDFVVEVLVAKPNWHADVEAEHSRKSNDSDMK</sequence>
<organism evidence="2 3">
    <name type="scientific">Colletotrichum sojae</name>
    <dbReference type="NCBI Taxonomy" id="2175907"/>
    <lineage>
        <taxon>Eukaryota</taxon>
        <taxon>Fungi</taxon>
        <taxon>Dikarya</taxon>
        <taxon>Ascomycota</taxon>
        <taxon>Pezizomycotina</taxon>
        <taxon>Sordariomycetes</taxon>
        <taxon>Hypocreomycetidae</taxon>
        <taxon>Glomerellales</taxon>
        <taxon>Glomerellaceae</taxon>
        <taxon>Colletotrichum</taxon>
        <taxon>Colletotrichum orchidearum species complex</taxon>
    </lineage>
</organism>
<evidence type="ECO:0000256" key="1">
    <source>
        <dbReference type="SAM" id="MobiDB-lite"/>
    </source>
</evidence>